<dbReference type="EMBL" id="CP031598">
    <property type="protein sequence ID" value="QEW28446.1"/>
    <property type="molecule type" value="Genomic_DNA"/>
</dbReference>
<proteinExistence type="inferred from homology"/>
<evidence type="ECO:0000313" key="11">
    <source>
        <dbReference type="Proteomes" id="UP000051401"/>
    </source>
</evidence>
<dbReference type="InterPro" id="IPR007874">
    <property type="entry name" value="MinC_N"/>
</dbReference>
<dbReference type="InterPro" id="IPR013033">
    <property type="entry name" value="MinC"/>
</dbReference>
<evidence type="ECO:0000313" key="9">
    <source>
        <dbReference type="EMBL" id="KRS16385.1"/>
    </source>
</evidence>
<dbReference type="Gene3D" id="2.160.20.70">
    <property type="match status" value="1"/>
</dbReference>
<sequence>MPGEIIPFQIRGRFLMALSLRVDVEADDAAFYERLDAQRETSPQFFDEAPMVIDLGNVPGMAEPERLRAMVAKLRERNLRVFGVQNPGALSEEALQEMGLIPVLAGKDAPLPDARSTKRRRRAALRGVENKLVKAPVRSGQMVVCESGDLTVIGSVASGSEVVAGGNIHIYGRLRGRAMAGVHGDESARIFCRSLDAELLAIAGLYKTSETLEDAVRDRATHIYLENERLCMEVIG</sequence>
<keyword evidence="2 6" id="KW-0132">Cell division</keyword>
<dbReference type="STRING" id="540747.SAMN04488031_105109"/>
<evidence type="ECO:0000256" key="2">
    <source>
        <dbReference type="ARBA" id="ARBA00022618"/>
    </source>
</evidence>
<dbReference type="Proteomes" id="UP000051401">
    <property type="component" value="Unassembled WGS sequence"/>
</dbReference>
<keyword evidence="11" id="KW-1185">Reference proteome</keyword>
<dbReference type="GO" id="GO:1901891">
    <property type="term" value="P:regulation of cell septum assembly"/>
    <property type="evidence" value="ECO:0007669"/>
    <property type="project" value="InterPro"/>
</dbReference>
<dbReference type="InterPro" id="IPR005526">
    <property type="entry name" value="Septum_form_inhib_MinC_C"/>
</dbReference>
<dbReference type="GO" id="GO:0000917">
    <property type="term" value="P:division septum assembly"/>
    <property type="evidence" value="ECO:0007669"/>
    <property type="project" value="UniProtKB-KW"/>
</dbReference>
<comment type="subunit">
    <text evidence="6">Interacts with MinD and FtsZ.</text>
</comment>
<comment type="function">
    <text evidence="5 6">Cell division inhibitor that blocks the formation of polar Z ring septums. Rapidly oscillates between the poles of the cell to destabilize FtsZ filaments that have formed before they mature into polar Z rings. Prevents FtsZ polymerization.</text>
</comment>
<accession>A0A0T5P5U7</accession>
<dbReference type="SUPFAM" id="SSF63848">
    <property type="entry name" value="Cell-division inhibitor MinC, C-terminal domain"/>
    <property type="match status" value="1"/>
</dbReference>
<keyword evidence="4 6" id="KW-0131">Cell cycle</keyword>
<evidence type="ECO:0000259" key="7">
    <source>
        <dbReference type="Pfam" id="PF03775"/>
    </source>
</evidence>
<evidence type="ECO:0000259" key="8">
    <source>
        <dbReference type="Pfam" id="PF05209"/>
    </source>
</evidence>
<dbReference type="PANTHER" id="PTHR34108">
    <property type="entry name" value="SEPTUM SITE-DETERMINING PROTEIN MINC"/>
    <property type="match status" value="1"/>
</dbReference>
<dbReference type="Pfam" id="PF03775">
    <property type="entry name" value="MinC_C"/>
    <property type="match status" value="1"/>
</dbReference>
<dbReference type="Proteomes" id="UP000325785">
    <property type="component" value="Chromosome"/>
</dbReference>
<evidence type="ECO:0000256" key="6">
    <source>
        <dbReference type="HAMAP-Rule" id="MF_00267"/>
    </source>
</evidence>
<evidence type="ECO:0000256" key="1">
    <source>
        <dbReference type="ARBA" id="ARBA00006291"/>
    </source>
</evidence>
<dbReference type="NCBIfam" id="TIGR01222">
    <property type="entry name" value="minC"/>
    <property type="match status" value="1"/>
</dbReference>
<dbReference type="GO" id="GO:0000902">
    <property type="term" value="P:cell morphogenesis"/>
    <property type="evidence" value="ECO:0007669"/>
    <property type="project" value="InterPro"/>
</dbReference>
<organism evidence="9 11">
    <name type="scientific">Roseovarius indicus</name>
    <dbReference type="NCBI Taxonomy" id="540747"/>
    <lineage>
        <taxon>Bacteria</taxon>
        <taxon>Pseudomonadati</taxon>
        <taxon>Pseudomonadota</taxon>
        <taxon>Alphaproteobacteria</taxon>
        <taxon>Rhodobacterales</taxon>
        <taxon>Roseobacteraceae</taxon>
        <taxon>Roseovarius</taxon>
    </lineage>
</organism>
<dbReference type="InterPro" id="IPR016098">
    <property type="entry name" value="CAP/MinC_C"/>
</dbReference>
<dbReference type="GO" id="GO:0016829">
    <property type="term" value="F:lyase activity"/>
    <property type="evidence" value="ECO:0007669"/>
    <property type="project" value="UniProtKB-KW"/>
</dbReference>
<dbReference type="InterPro" id="IPR036145">
    <property type="entry name" value="MinC_C_sf"/>
</dbReference>
<dbReference type="AlphaFoldDB" id="A0A0T5P5U7"/>
<evidence type="ECO:0000313" key="10">
    <source>
        <dbReference type="EMBL" id="QEW28446.1"/>
    </source>
</evidence>
<keyword evidence="3 6" id="KW-0717">Septation</keyword>
<evidence type="ECO:0000313" key="12">
    <source>
        <dbReference type="Proteomes" id="UP000325785"/>
    </source>
</evidence>
<dbReference type="HAMAP" id="MF_00267">
    <property type="entry name" value="MinC"/>
    <property type="match status" value="1"/>
</dbReference>
<feature type="domain" description="Septum formation inhibitor MinC N-terminal" evidence="8">
    <location>
        <begin position="8"/>
        <end position="81"/>
    </location>
</feature>
<evidence type="ECO:0000256" key="5">
    <source>
        <dbReference type="ARBA" id="ARBA00025606"/>
    </source>
</evidence>
<dbReference type="PANTHER" id="PTHR34108:SF1">
    <property type="entry name" value="SEPTUM SITE-DETERMINING PROTEIN MINC"/>
    <property type="match status" value="1"/>
</dbReference>
<evidence type="ECO:0000256" key="3">
    <source>
        <dbReference type="ARBA" id="ARBA00023210"/>
    </source>
</evidence>
<evidence type="ECO:0000256" key="4">
    <source>
        <dbReference type="ARBA" id="ARBA00023306"/>
    </source>
</evidence>
<keyword evidence="9" id="KW-0456">Lyase</keyword>
<dbReference type="PATRIC" id="fig|540747.5.peg.1517"/>
<dbReference type="Pfam" id="PF05209">
    <property type="entry name" value="MinC_N"/>
    <property type="match status" value="1"/>
</dbReference>
<dbReference type="GO" id="GO:0051302">
    <property type="term" value="P:regulation of cell division"/>
    <property type="evidence" value="ECO:0007669"/>
    <property type="project" value="InterPro"/>
</dbReference>
<name>A0A0T5P5U7_9RHOB</name>
<reference evidence="9 11" key="1">
    <citation type="submission" date="2015-04" db="EMBL/GenBank/DDBJ databases">
        <title>The draft genome sequence of Roseovarius indicus B108T.</title>
        <authorList>
            <person name="Li G."/>
            <person name="Lai Q."/>
            <person name="Shao Z."/>
            <person name="Yan P."/>
        </authorList>
    </citation>
    <scope>NUCLEOTIDE SEQUENCE [LARGE SCALE GENOMIC DNA]</scope>
    <source>
        <strain evidence="9 11">B108</strain>
    </source>
</reference>
<dbReference type="OrthoDB" id="9794530at2"/>
<dbReference type="EMBL" id="LAXI01000014">
    <property type="protein sequence ID" value="KRS16385.1"/>
    <property type="molecule type" value="Genomic_DNA"/>
</dbReference>
<dbReference type="KEGG" id="rid:RIdsm_04277"/>
<feature type="domain" description="Septum formation inhibitor MinC C-terminal" evidence="7">
    <location>
        <begin position="133"/>
        <end position="232"/>
    </location>
</feature>
<protein>
    <recommendedName>
        <fullName evidence="6">Probable septum site-determining protein MinC</fullName>
    </recommendedName>
</protein>
<comment type="similarity">
    <text evidence="1 6">Belongs to the MinC family.</text>
</comment>
<dbReference type="Gene3D" id="3.30.70.260">
    <property type="match status" value="1"/>
</dbReference>
<gene>
    <name evidence="6 10" type="primary">minC</name>
    <name evidence="10" type="ORF">RIdsm_04277</name>
    <name evidence="9" type="ORF">XM52_18820</name>
</gene>
<reference evidence="10 12" key="2">
    <citation type="submission" date="2018-08" db="EMBL/GenBank/DDBJ databases">
        <title>Genetic Globetrotter - A new plasmid hitch-hiking vast phylogenetic and geographic distances.</title>
        <authorList>
            <person name="Vollmers J."/>
            <person name="Petersen J."/>
        </authorList>
    </citation>
    <scope>NUCLEOTIDE SEQUENCE [LARGE SCALE GENOMIC DNA]</scope>
    <source>
        <strain evidence="10 12">DSM 26383</strain>
    </source>
</reference>